<dbReference type="SUPFAM" id="SSF47336">
    <property type="entry name" value="ACP-like"/>
    <property type="match status" value="1"/>
</dbReference>
<reference evidence="4 5" key="1">
    <citation type="journal article" date="2020" name="Genome Biol. Evol.">
        <title>Comparative genomics of Sclerotiniaceae.</title>
        <authorList>
            <person name="Valero Jimenez C.A."/>
            <person name="Steentjes M."/>
            <person name="Scholten O.E."/>
            <person name="Van Kan J.A.L."/>
        </authorList>
    </citation>
    <scope>NUCLEOTIDE SEQUENCE [LARGE SCALE GENOMIC DNA]</scope>
    <source>
        <strain evidence="4 5">B1</strain>
    </source>
</reference>
<keyword evidence="1" id="KW-0808">Transferase</keyword>
<dbReference type="Pfam" id="PF18558">
    <property type="entry name" value="HTH_51"/>
    <property type="match status" value="1"/>
</dbReference>
<dbReference type="Gene3D" id="3.40.50.150">
    <property type="entry name" value="Vaccinia Virus protein VP39"/>
    <property type="match status" value="1"/>
</dbReference>
<dbReference type="InterPro" id="IPR041068">
    <property type="entry name" value="HTH_51"/>
</dbReference>
<accession>A0ABQ7ICQ9</accession>
<dbReference type="InterPro" id="IPR029063">
    <property type="entry name" value="SAM-dependent_MTases_sf"/>
</dbReference>
<organism evidence="4 5">
    <name type="scientific">Botrytis deweyae</name>
    <dbReference type="NCBI Taxonomy" id="2478750"/>
    <lineage>
        <taxon>Eukaryota</taxon>
        <taxon>Fungi</taxon>
        <taxon>Dikarya</taxon>
        <taxon>Ascomycota</taxon>
        <taxon>Pezizomycotina</taxon>
        <taxon>Leotiomycetes</taxon>
        <taxon>Helotiales</taxon>
        <taxon>Sclerotiniaceae</taxon>
        <taxon>Botrytis</taxon>
    </lineage>
</organism>
<comment type="caution">
    <text evidence="4">The sequence shown here is derived from an EMBL/GenBank/DDBJ whole genome shotgun (WGS) entry which is preliminary data.</text>
</comment>
<dbReference type="InterPro" id="IPR036736">
    <property type="entry name" value="ACP-like_sf"/>
</dbReference>
<dbReference type="RefSeq" id="XP_038807001.1">
    <property type="nucleotide sequence ID" value="XM_038956631.1"/>
</dbReference>
<feature type="region of interest" description="Disordered" evidence="2">
    <location>
        <begin position="164"/>
        <end position="184"/>
    </location>
</feature>
<dbReference type="Pfam" id="PF00550">
    <property type="entry name" value="PP-binding"/>
    <property type="match status" value="1"/>
</dbReference>
<evidence type="ECO:0000313" key="4">
    <source>
        <dbReference type="EMBL" id="KAF7920317.1"/>
    </source>
</evidence>
<dbReference type="PROSITE" id="PS50075">
    <property type="entry name" value="CARRIER"/>
    <property type="match status" value="1"/>
</dbReference>
<dbReference type="Gene3D" id="1.10.1200.10">
    <property type="entry name" value="ACP-like"/>
    <property type="match status" value="1"/>
</dbReference>
<evidence type="ECO:0000313" key="5">
    <source>
        <dbReference type="Proteomes" id="UP000783213"/>
    </source>
</evidence>
<dbReference type="Proteomes" id="UP000783213">
    <property type="component" value="Unassembled WGS sequence"/>
</dbReference>
<proteinExistence type="predicted"/>
<keyword evidence="5" id="KW-1185">Reference proteome</keyword>
<protein>
    <recommendedName>
        <fullName evidence="3">Carrier domain-containing protein</fullName>
    </recommendedName>
</protein>
<feature type="compositionally biased region" description="Polar residues" evidence="2">
    <location>
        <begin position="164"/>
        <end position="176"/>
    </location>
</feature>
<evidence type="ECO:0000259" key="3">
    <source>
        <dbReference type="PROSITE" id="PS50075"/>
    </source>
</evidence>
<gene>
    <name evidence="4" type="ORF">EAE98_009010</name>
</gene>
<sequence length="427" mass="46371">MEIAPLSTLDTIAVHILYATEAQDEVYEAATKIDILTGDFERLTDVASLCGLLSSRVGDHIADTGSDSDEKQSPVSTFETTNDAFSDWNKVVFKILSESLDVPIAEMEMDSNLDNLGADSLVATEIISKLNEASGVDILTTEFASIVDVASIFTLIPGASDVDSVQTPITSPSKSLPASPDSSGDGAAAFYTEIKLTENKEGTTSTNFDIHAKTTNYFGYWDKVYPEQLKTVTAFIIEGFEKLGCPIRQFRQGEKLPAVKLTLEILRLWEILEEAGVVKKIGDEVVCGSAAKDFVNKAMSAKGLSTKLISDFPYYLPMNRIIGLAGPQLADCFTGDVNPISFLYGNEKGRSPIYDFNFSTPDALAAVNVLCDFVSAIIRCRSFEHEPLHILEVGAGTGGTTKHLVPFLKAIGLPFMYLTLSPISRRR</sequence>
<name>A0ABQ7ICQ9_9HELO</name>
<dbReference type="InterPro" id="IPR009081">
    <property type="entry name" value="PP-bd_ACP"/>
</dbReference>
<feature type="domain" description="Carrier" evidence="3">
    <location>
        <begin position="86"/>
        <end position="160"/>
    </location>
</feature>
<dbReference type="GeneID" id="62235781"/>
<evidence type="ECO:0000256" key="1">
    <source>
        <dbReference type="ARBA" id="ARBA00022679"/>
    </source>
</evidence>
<dbReference type="EMBL" id="RCSX01000025">
    <property type="protein sequence ID" value="KAF7920317.1"/>
    <property type="molecule type" value="Genomic_DNA"/>
</dbReference>
<evidence type="ECO:0000256" key="2">
    <source>
        <dbReference type="SAM" id="MobiDB-lite"/>
    </source>
</evidence>